<dbReference type="VEuPathDB" id="TriTrypDB:BSAL_90990"/>
<sequence>MRMTSTISRRKNSATSSITVKRVLIALCFVVAGAVAQQQRKFDHIIMVMEENRSFDHLLGWSKHLGIDGLTGQESNPVSTVIANSPRVFVDEDAPYVANVDPDHTTYATTSKIFGMRQLESGNYTETMQGFVEWQHFLGNENNTKYGGVMSMFSPAR</sequence>
<dbReference type="PANTHER" id="PTHR31956">
    <property type="entry name" value="NON-SPECIFIC PHOSPHOLIPASE C4-RELATED"/>
    <property type="match status" value="1"/>
</dbReference>
<evidence type="ECO:0000256" key="1">
    <source>
        <dbReference type="ARBA" id="ARBA00022801"/>
    </source>
</evidence>
<keyword evidence="1" id="KW-0378">Hydrolase</keyword>
<dbReference type="AlphaFoldDB" id="A0A0S4J7A0"/>
<dbReference type="Gene3D" id="3.40.720.10">
    <property type="entry name" value="Alkaline Phosphatase, subunit A"/>
    <property type="match status" value="1"/>
</dbReference>
<dbReference type="GO" id="GO:0009395">
    <property type="term" value="P:phospholipid catabolic process"/>
    <property type="evidence" value="ECO:0007669"/>
    <property type="project" value="TreeGrafter"/>
</dbReference>
<organism evidence="2 3">
    <name type="scientific">Bodo saltans</name>
    <name type="common">Flagellated protozoan</name>
    <dbReference type="NCBI Taxonomy" id="75058"/>
    <lineage>
        <taxon>Eukaryota</taxon>
        <taxon>Discoba</taxon>
        <taxon>Euglenozoa</taxon>
        <taxon>Kinetoplastea</taxon>
        <taxon>Metakinetoplastina</taxon>
        <taxon>Eubodonida</taxon>
        <taxon>Bodonidae</taxon>
        <taxon>Bodo</taxon>
    </lineage>
</organism>
<dbReference type="Pfam" id="PF04185">
    <property type="entry name" value="Phosphoesterase"/>
    <property type="match status" value="1"/>
</dbReference>
<dbReference type="InterPro" id="IPR017850">
    <property type="entry name" value="Alkaline_phosphatase_core_sf"/>
</dbReference>
<dbReference type="EMBL" id="CYKH01001209">
    <property type="protein sequence ID" value="CUG85891.1"/>
    <property type="molecule type" value="Genomic_DNA"/>
</dbReference>
<name>A0A0S4J7A0_BODSA</name>
<feature type="non-terminal residue" evidence="2">
    <location>
        <position position="157"/>
    </location>
</feature>
<dbReference type="GO" id="GO:0042578">
    <property type="term" value="F:phosphoric ester hydrolase activity"/>
    <property type="evidence" value="ECO:0007669"/>
    <property type="project" value="UniProtKB-ARBA"/>
</dbReference>
<dbReference type="OrthoDB" id="5135119at2759"/>
<dbReference type="Proteomes" id="UP000051952">
    <property type="component" value="Unassembled WGS sequence"/>
</dbReference>
<accession>A0A0S4J7A0</accession>
<proteinExistence type="predicted"/>
<dbReference type="InterPro" id="IPR007312">
    <property type="entry name" value="Phosphoesterase"/>
</dbReference>
<evidence type="ECO:0000313" key="2">
    <source>
        <dbReference type="EMBL" id="CUG85891.1"/>
    </source>
</evidence>
<gene>
    <name evidence="2" type="ORF">BSAL_90990</name>
</gene>
<protein>
    <submittedName>
        <fullName evidence="2">Phosphoesterase-like protein, putative</fullName>
    </submittedName>
</protein>
<dbReference type="PANTHER" id="PTHR31956:SF1">
    <property type="entry name" value="NON-SPECIFIC PHOSPHOLIPASE C1"/>
    <property type="match status" value="1"/>
</dbReference>
<evidence type="ECO:0000313" key="3">
    <source>
        <dbReference type="Proteomes" id="UP000051952"/>
    </source>
</evidence>
<keyword evidence="3" id="KW-1185">Reference proteome</keyword>
<reference evidence="3" key="1">
    <citation type="submission" date="2015-09" db="EMBL/GenBank/DDBJ databases">
        <authorList>
            <consortium name="Pathogen Informatics"/>
        </authorList>
    </citation>
    <scope>NUCLEOTIDE SEQUENCE [LARGE SCALE GENOMIC DNA]</scope>
    <source>
        <strain evidence="3">Lake Konstanz</strain>
    </source>
</reference>